<evidence type="ECO:0000259" key="2">
    <source>
        <dbReference type="Pfam" id="PF01425"/>
    </source>
</evidence>
<dbReference type="SUPFAM" id="SSF75304">
    <property type="entry name" value="Amidase signature (AS) enzymes"/>
    <property type="match status" value="1"/>
</dbReference>
<evidence type="ECO:0000313" key="3">
    <source>
        <dbReference type="EMBL" id="AIB16148.1"/>
    </source>
</evidence>
<dbReference type="Proteomes" id="UP000027186">
    <property type="component" value="Plasmid AbAZ39_p4"/>
</dbReference>
<dbReference type="NCBIfam" id="NF006169">
    <property type="entry name" value="PRK08310.1"/>
    <property type="match status" value="1"/>
</dbReference>
<dbReference type="PANTHER" id="PTHR46310:SF7">
    <property type="entry name" value="AMIDASE 1"/>
    <property type="match status" value="1"/>
</dbReference>
<keyword evidence="3" id="KW-0614">Plasmid</keyword>
<dbReference type="AlphaFoldDB" id="A0A060DYK9"/>
<dbReference type="PROSITE" id="PS00571">
    <property type="entry name" value="AMIDASES"/>
    <property type="match status" value="1"/>
</dbReference>
<reference evidence="3 4" key="1">
    <citation type="journal article" date="2014" name="Genome Announc.">
        <title>Complete Genome Sequence of the Model Rhizosphere Strain Azospirillum brasilense Az39, Successfully Applied in Agriculture.</title>
        <authorList>
            <person name="Rivera D."/>
            <person name="Revale S."/>
            <person name="Molina R."/>
            <person name="Gualpa J."/>
            <person name="Puente M."/>
            <person name="Maroniche G."/>
            <person name="Paris G."/>
            <person name="Baker D."/>
            <person name="Clavijo B."/>
            <person name="McLay K."/>
            <person name="Spaepen S."/>
            <person name="Perticari A."/>
            <person name="Vazquez M."/>
            <person name="Wisniewski-Dye F."/>
            <person name="Watkins C."/>
            <person name="Martinez-Abarca F."/>
            <person name="Vanderleyden J."/>
            <person name="Cassan F."/>
        </authorList>
    </citation>
    <scope>NUCLEOTIDE SEQUENCE [LARGE SCALE GENOMIC DNA]</scope>
    <source>
        <strain evidence="3 4">Az39</strain>
        <plasmid evidence="3">AbAZ39_p4</plasmid>
    </source>
</reference>
<feature type="domain" description="Amidase" evidence="2">
    <location>
        <begin position="19"/>
        <end position="176"/>
    </location>
</feature>
<dbReference type="InterPro" id="IPR020556">
    <property type="entry name" value="Amidase_CS"/>
</dbReference>
<evidence type="ECO:0000313" key="4">
    <source>
        <dbReference type="Proteomes" id="UP000027186"/>
    </source>
</evidence>
<dbReference type="InterPro" id="IPR036928">
    <property type="entry name" value="AS_sf"/>
</dbReference>
<dbReference type="KEGG" id="abq:ABAZ39_30290"/>
<sequence>MMPNDPLNAFVPYGRTEVAGAASGPLAGLRFAVKDLFHIAGLPTGAGNPDWLRTHEVPRETAPAVQRLLDAGARVAGKTLTDELAWSLAGENAHYGTPENPQAPGRIPGGSSSGSASAVAGGAVDFAIGTDTGGSVRLPASYCGLYGIRPTHGAVPLDGSVPLAPSFDTVGWFAWEAALLRRVGAVLLPPSSTLGPDLAFRRLLVAEDAFAIAGEAVRAALAPALDRLRERFGDAETVTLAPEGLDQWRPVFQTLQAAEAWAAHGAWIAATKPTFGPGVRDRFAAAATLDPALARAAAETRAGIRRRMDGLLGTDGLIVLPSAPGIAPLRGSSGAAVDAERGRALAILCPAGLAGLPQLSIPAARLQGCPLGLSLIGPRGSDSTLLSIAEELFA</sequence>
<protein>
    <submittedName>
        <fullName evidence="3">Amidase</fullName>
    </submittedName>
</protein>
<feature type="domain" description="Amidase" evidence="2">
    <location>
        <begin position="215"/>
        <end position="386"/>
    </location>
</feature>
<evidence type="ECO:0000256" key="1">
    <source>
        <dbReference type="SAM" id="MobiDB-lite"/>
    </source>
</evidence>
<feature type="region of interest" description="Disordered" evidence="1">
    <location>
        <begin position="92"/>
        <end position="114"/>
    </location>
</feature>
<proteinExistence type="predicted"/>
<dbReference type="PANTHER" id="PTHR46310">
    <property type="entry name" value="AMIDASE 1"/>
    <property type="match status" value="1"/>
</dbReference>
<dbReference type="Gene3D" id="3.90.1300.10">
    <property type="entry name" value="Amidase signature (AS) domain"/>
    <property type="match status" value="1"/>
</dbReference>
<dbReference type="EMBL" id="CP007797">
    <property type="protein sequence ID" value="AIB16148.1"/>
    <property type="molecule type" value="Genomic_DNA"/>
</dbReference>
<accession>A0A060DYK9</accession>
<geneLocation type="plasmid" evidence="3 4">
    <name>AbAZ39_p4</name>
</geneLocation>
<organism evidence="3 4">
    <name type="scientific">Azospirillum argentinense</name>
    <dbReference type="NCBI Taxonomy" id="2970906"/>
    <lineage>
        <taxon>Bacteria</taxon>
        <taxon>Pseudomonadati</taxon>
        <taxon>Pseudomonadota</taxon>
        <taxon>Alphaproteobacteria</taxon>
        <taxon>Rhodospirillales</taxon>
        <taxon>Azospirillaceae</taxon>
        <taxon>Azospirillum</taxon>
    </lineage>
</organism>
<dbReference type="Pfam" id="PF01425">
    <property type="entry name" value="Amidase"/>
    <property type="match status" value="2"/>
</dbReference>
<dbReference type="InterPro" id="IPR023631">
    <property type="entry name" value="Amidase_dom"/>
</dbReference>
<gene>
    <name evidence="3" type="ORF">ABAZ39_30290</name>
</gene>
<name>A0A060DYK9_9PROT</name>